<dbReference type="AlphaFoldDB" id="E7DNS6"/>
<dbReference type="GO" id="GO:0004129">
    <property type="term" value="F:cytochrome-c oxidase activity"/>
    <property type="evidence" value="ECO:0007669"/>
    <property type="project" value="UniProtKB-EC"/>
</dbReference>
<keyword evidence="6 16" id="KW-0812">Transmembrane</keyword>
<keyword evidence="12 17" id="KW-1133">Transmembrane helix</keyword>
<keyword evidence="16 20" id="KW-0496">Mitochondrion</keyword>
<evidence type="ECO:0000256" key="9">
    <source>
        <dbReference type="ARBA" id="ARBA00022842"/>
    </source>
</evidence>
<evidence type="ECO:0000256" key="8">
    <source>
        <dbReference type="ARBA" id="ARBA00022792"/>
    </source>
</evidence>
<evidence type="ECO:0000259" key="18">
    <source>
        <dbReference type="PROSITE" id="PS50857"/>
    </source>
</evidence>
<feature type="transmembrane region" description="Helical" evidence="17">
    <location>
        <begin position="75"/>
        <end position="94"/>
    </location>
</feature>
<evidence type="ECO:0000256" key="2">
    <source>
        <dbReference type="ARBA" id="ARBA00007866"/>
    </source>
</evidence>
<name>E7DNS6_PLAJA</name>
<accession>E7DNS6</accession>
<dbReference type="Gene3D" id="2.60.40.420">
    <property type="entry name" value="Cupredoxins - blue copper proteins"/>
    <property type="match status" value="1"/>
</dbReference>
<dbReference type="PANTHER" id="PTHR22888:SF9">
    <property type="entry name" value="CYTOCHROME C OXIDASE SUBUNIT 2"/>
    <property type="match status" value="1"/>
</dbReference>
<dbReference type="PROSITE" id="PS50999">
    <property type="entry name" value="COX2_TM"/>
    <property type="match status" value="1"/>
</dbReference>
<dbReference type="Gene3D" id="1.10.287.90">
    <property type="match status" value="1"/>
</dbReference>
<evidence type="ECO:0000256" key="3">
    <source>
        <dbReference type="ARBA" id="ARBA00015946"/>
    </source>
</evidence>
<comment type="function">
    <text evidence="16">Component of the cytochrome c oxidase, the last enzyme in the mitochondrial electron transport chain which drives oxidative phosphorylation. The respiratory chain contains 3 multisubunit complexes succinate dehydrogenase (complex II, CII), ubiquinol-cytochrome c oxidoreductase (cytochrome b-c1 complex, complex III, CIII) and cytochrome c oxidase (complex IV, CIV), that cooperate to transfer electrons derived from NADH and succinate to molecular oxygen, creating an electrochemical gradient over the inner membrane that drives transmembrane transport and the ATP synthase. Cytochrome c oxidase is the component of the respiratory chain that catalyzes the reduction of oxygen to water. Electrons originating from reduced cytochrome c in the intermembrane space (IMS) are transferred via the dinuclear copper A center (CU(A)) of subunit 2 and heme A of subunit 1 to the active site in subunit 1, a binuclear center (BNC) formed by heme A3 and copper B (CU(B)). The BNC reduces molecular oxygen to 2 water molecules using 4 electrons from cytochrome c in the IMS and 4 protons from the mitochondrial matrix.</text>
</comment>
<evidence type="ECO:0000256" key="16">
    <source>
        <dbReference type="RuleBase" id="RU000457"/>
    </source>
</evidence>
<comment type="cofactor">
    <cofactor evidence="16">
        <name>Cu cation</name>
        <dbReference type="ChEBI" id="CHEBI:23378"/>
    </cofactor>
    <text evidence="16">Binds a copper A center.</text>
</comment>
<dbReference type="SUPFAM" id="SSF81464">
    <property type="entry name" value="Cytochrome c oxidase subunit II-like, transmembrane region"/>
    <property type="match status" value="1"/>
</dbReference>
<keyword evidence="7 16" id="KW-0479">Metal-binding</keyword>
<evidence type="ECO:0000256" key="11">
    <source>
        <dbReference type="ARBA" id="ARBA00022982"/>
    </source>
</evidence>
<dbReference type="InterPro" id="IPR036257">
    <property type="entry name" value="Cyt_c_oxidase_su2_TM_sf"/>
</dbReference>
<evidence type="ECO:0000256" key="5">
    <source>
        <dbReference type="ARBA" id="ARBA00022660"/>
    </source>
</evidence>
<evidence type="ECO:0000256" key="13">
    <source>
        <dbReference type="ARBA" id="ARBA00023008"/>
    </source>
</evidence>
<comment type="subcellular location">
    <subcellularLocation>
        <location evidence="1 16">Mitochondrion inner membrane</location>
        <topology evidence="1 16">Multi-pass membrane protein</topology>
    </subcellularLocation>
</comment>
<keyword evidence="4 16" id="KW-0813">Transport</keyword>
<dbReference type="InterPro" id="IPR034210">
    <property type="entry name" value="CcO_II_C"/>
</dbReference>
<keyword evidence="9" id="KW-0460">Magnesium</keyword>
<dbReference type="Pfam" id="PF00116">
    <property type="entry name" value="COX2"/>
    <property type="match status" value="1"/>
</dbReference>
<dbReference type="InterPro" id="IPR011759">
    <property type="entry name" value="Cyt_c_oxidase_su2_TM_dom"/>
</dbReference>
<protein>
    <recommendedName>
        <fullName evidence="3 16">Cytochrome c oxidase subunit 2</fullName>
    </recommendedName>
</protein>
<dbReference type="GO" id="GO:0005743">
    <property type="term" value="C:mitochondrial inner membrane"/>
    <property type="evidence" value="ECO:0007669"/>
    <property type="project" value="UniProtKB-SubCell"/>
</dbReference>
<evidence type="ECO:0000256" key="10">
    <source>
        <dbReference type="ARBA" id="ARBA00022967"/>
    </source>
</evidence>
<proteinExistence type="inferred from homology"/>
<dbReference type="PROSITE" id="PS50857">
    <property type="entry name" value="COX2_CUA"/>
    <property type="match status" value="1"/>
</dbReference>
<dbReference type="FunFam" id="2.60.40.420:FF:000001">
    <property type="entry name" value="Cytochrome c oxidase subunit 2"/>
    <property type="match status" value="1"/>
</dbReference>
<evidence type="ECO:0000259" key="19">
    <source>
        <dbReference type="PROSITE" id="PS50999"/>
    </source>
</evidence>
<dbReference type="NCBIfam" id="TIGR02866">
    <property type="entry name" value="CoxB"/>
    <property type="match status" value="1"/>
</dbReference>
<keyword evidence="13 16" id="KW-0186">Copper</keyword>
<evidence type="ECO:0000256" key="14">
    <source>
        <dbReference type="ARBA" id="ARBA00023136"/>
    </source>
</evidence>
<keyword evidence="20" id="KW-0560">Oxidoreductase</keyword>
<reference evidence="20" key="1">
    <citation type="journal article" date="2010" name="PLoS ONE">
        <title>Molecular phylogeny restores the supra-generic subdivision of homoscleromorph sponges (Porifera, Homoscleromorpha).</title>
        <authorList>
            <person name="Gazave E."/>
            <person name="Lapebie P."/>
            <person name="Renard E."/>
            <person name="Vacelet J."/>
            <person name="Rocher C."/>
            <person name="Ereskovsky A.V."/>
            <person name="Lavrov D.V."/>
            <person name="Borchiellini C."/>
        </authorList>
    </citation>
    <scope>NUCLEOTIDE SEQUENCE</scope>
    <source>
        <strain evidence="20">DL036</strain>
    </source>
</reference>
<keyword evidence="10" id="KW-1278">Translocase</keyword>
<dbReference type="InterPro" id="IPR045187">
    <property type="entry name" value="CcO_II"/>
</dbReference>
<keyword evidence="11 16" id="KW-0249">Electron transport</keyword>
<dbReference type="Pfam" id="PF02790">
    <property type="entry name" value="COX2_TM"/>
    <property type="match status" value="1"/>
</dbReference>
<dbReference type="InterPro" id="IPR002429">
    <property type="entry name" value="CcO_II-like_C"/>
</dbReference>
<dbReference type="PANTHER" id="PTHR22888">
    <property type="entry name" value="CYTOCHROME C OXIDASE, SUBUNIT II"/>
    <property type="match status" value="1"/>
</dbReference>
<sequence length="252" mass="28993">MRFNNILWKFLLEFQDAPEPWQLGLQDAASPVMEEVVFYHDKIMFILTIIIIAVMWLILRAFTNKYYHKYLTDSSLIEIIWTLIPAGILVFIAFPSLKLLYFMDEVIDPALTIKAIGHQWYWSYEYSDYLAETLEFDSYMVPTSDLESGDLRLLEVDNRLIIPVQTQVRILATGADVIHSFAVPSLSVKVDAIPGRLNQTSFFINRPGIFYGQCSEICGANHSFMPIVIEAVSLDKYTDWIESQTNELVSNN</sequence>
<evidence type="ECO:0000256" key="12">
    <source>
        <dbReference type="ARBA" id="ARBA00022989"/>
    </source>
</evidence>
<evidence type="ECO:0000313" key="20">
    <source>
        <dbReference type="EMBL" id="ADO51493.1"/>
    </source>
</evidence>
<dbReference type="GO" id="GO:0005507">
    <property type="term" value="F:copper ion binding"/>
    <property type="evidence" value="ECO:0007669"/>
    <property type="project" value="InterPro"/>
</dbReference>
<evidence type="ECO:0000256" key="1">
    <source>
        <dbReference type="ARBA" id="ARBA00004448"/>
    </source>
</evidence>
<evidence type="ECO:0000256" key="4">
    <source>
        <dbReference type="ARBA" id="ARBA00022448"/>
    </source>
</evidence>
<evidence type="ECO:0000256" key="15">
    <source>
        <dbReference type="ARBA" id="ARBA00049512"/>
    </source>
</evidence>
<dbReference type="GO" id="GO:0016491">
    <property type="term" value="F:oxidoreductase activity"/>
    <property type="evidence" value="ECO:0007669"/>
    <property type="project" value="UniProtKB-KW"/>
</dbReference>
<dbReference type="EMBL" id="HQ269360">
    <property type="protein sequence ID" value="ADO51493.1"/>
    <property type="molecule type" value="Genomic_DNA"/>
</dbReference>
<dbReference type="InterPro" id="IPR001505">
    <property type="entry name" value="Copper_CuA"/>
</dbReference>
<evidence type="ECO:0000256" key="17">
    <source>
        <dbReference type="SAM" id="Phobius"/>
    </source>
</evidence>
<keyword evidence="14 16" id="KW-0472">Membrane</keyword>
<feature type="domain" description="Cytochrome oxidase subunit II transmembrane region profile" evidence="19">
    <location>
        <begin position="17"/>
        <end position="107"/>
    </location>
</feature>
<evidence type="ECO:0000256" key="7">
    <source>
        <dbReference type="ARBA" id="ARBA00022723"/>
    </source>
</evidence>
<comment type="catalytic activity">
    <reaction evidence="15">
        <text>4 Fe(II)-[cytochrome c] + O2 + 8 H(+)(in) = 4 Fe(III)-[cytochrome c] + 2 H2O + 4 H(+)(out)</text>
        <dbReference type="Rhea" id="RHEA:11436"/>
        <dbReference type="Rhea" id="RHEA-COMP:10350"/>
        <dbReference type="Rhea" id="RHEA-COMP:14399"/>
        <dbReference type="ChEBI" id="CHEBI:15377"/>
        <dbReference type="ChEBI" id="CHEBI:15378"/>
        <dbReference type="ChEBI" id="CHEBI:15379"/>
        <dbReference type="ChEBI" id="CHEBI:29033"/>
        <dbReference type="ChEBI" id="CHEBI:29034"/>
        <dbReference type="EC" id="7.1.1.9"/>
    </reaction>
    <physiologicalReaction direction="left-to-right" evidence="15">
        <dbReference type="Rhea" id="RHEA:11437"/>
    </physiologicalReaction>
</comment>
<keyword evidence="8 16" id="KW-0999">Mitochondrion inner membrane</keyword>
<dbReference type="GeneID" id="10079765"/>
<dbReference type="CDD" id="cd13912">
    <property type="entry name" value="CcO_II_C"/>
    <property type="match status" value="1"/>
</dbReference>
<dbReference type="GO" id="GO:0042773">
    <property type="term" value="P:ATP synthesis coupled electron transport"/>
    <property type="evidence" value="ECO:0007669"/>
    <property type="project" value="TreeGrafter"/>
</dbReference>
<dbReference type="InterPro" id="IPR008972">
    <property type="entry name" value="Cupredoxin"/>
</dbReference>
<comment type="similarity">
    <text evidence="2 16">Belongs to the cytochrome c oxidase subunit 2 family.</text>
</comment>
<dbReference type="SUPFAM" id="SSF49503">
    <property type="entry name" value="Cupredoxins"/>
    <property type="match status" value="1"/>
</dbReference>
<evidence type="ECO:0000256" key="6">
    <source>
        <dbReference type="ARBA" id="ARBA00022692"/>
    </source>
</evidence>
<keyword evidence="5 16" id="KW-0679">Respiratory chain</keyword>
<organism evidence="20">
    <name type="scientific">Plakina jani</name>
    <name type="common">Sponge</name>
    <dbReference type="NCBI Taxonomy" id="450361"/>
    <lineage>
        <taxon>Eukaryota</taxon>
        <taxon>Metazoa</taxon>
        <taxon>Porifera</taxon>
        <taxon>Homoscleromorpha</taxon>
        <taxon>Homosclerophorida</taxon>
        <taxon>Plakinidae</taxon>
        <taxon>Plakina</taxon>
    </lineage>
</organism>
<dbReference type="InterPro" id="IPR014222">
    <property type="entry name" value="Cyt_c_oxidase_su2"/>
</dbReference>
<feature type="domain" description="Cytochrome oxidase subunit II copper A binding" evidence="18">
    <location>
        <begin position="108"/>
        <end position="243"/>
    </location>
</feature>
<gene>
    <name evidence="20" type="primary">cox2</name>
</gene>
<feature type="transmembrane region" description="Helical" evidence="17">
    <location>
        <begin position="43"/>
        <end position="63"/>
    </location>
</feature>
<dbReference type="PRINTS" id="PR01166">
    <property type="entry name" value="CYCOXIDASEII"/>
</dbReference>
<geneLocation type="mitochondrion" evidence="20"/>
<dbReference type="PROSITE" id="PS00078">
    <property type="entry name" value="COX2"/>
    <property type="match status" value="1"/>
</dbReference>
<dbReference type="RefSeq" id="YP_004123266.1">
    <property type="nucleotide sequence ID" value="NC_014860.1"/>
</dbReference>